<dbReference type="AlphaFoldDB" id="A0A9X0JK05"/>
<accession>A0A9X0JK05</accession>
<protein>
    <submittedName>
        <fullName evidence="1">Uncharacterized protein</fullName>
    </submittedName>
</protein>
<organism evidence="1 2">
    <name type="scientific">Pseudomonas lutea</name>
    <dbReference type="NCBI Taxonomy" id="243924"/>
    <lineage>
        <taxon>Bacteria</taxon>
        <taxon>Pseudomonadati</taxon>
        <taxon>Pseudomonadota</taxon>
        <taxon>Gammaproteobacteria</taxon>
        <taxon>Pseudomonadales</taxon>
        <taxon>Pseudomonadaceae</taxon>
        <taxon>Pseudomonas</taxon>
    </lineage>
</organism>
<gene>
    <name evidence="1" type="ORF">LT42_05180</name>
</gene>
<comment type="caution">
    <text evidence="1">The sequence shown here is derived from an EMBL/GenBank/DDBJ whole genome shotgun (WGS) entry which is preliminary data.</text>
</comment>
<reference evidence="1 2" key="1">
    <citation type="submission" date="2014-09" db="EMBL/GenBank/DDBJ databases">
        <title>Genome sequence of Pseudomonas lutea strain DSM 17257T.</title>
        <authorList>
            <person name="Kwak Y."/>
            <person name="Shin J.-H."/>
        </authorList>
    </citation>
    <scope>NUCLEOTIDE SEQUENCE [LARGE SCALE GENOMIC DNA]</scope>
    <source>
        <strain evidence="1 2">DSM 17257</strain>
    </source>
</reference>
<dbReference type="RefSeq" id="WP_037010441.1">
    <property type="nucleotide sequence ID" value="NZ_JRMB01000001.1"/>
</dbReference>
<dbReference type="Proteomes" id="UP000029719">
    <property type="component" value="Unassembled WGS sequence"/>
</dbReference>
<proteinExistence type="predicted"/>
<dbReference type="OrthoDB" id="6891150at2"/>
<sequence>MIHEIEDLEMAALEQRFVEEGLSYDTVRRLFGKFLLGLFDNGTFSSIFDERTPNLVPYLKKAVACRKIDRRDPAIIKMMHELWVLHDQQCGPNADLSNLARCVIVCYGTQEEWEEGDSTEPTAVYLYLVYLKRVIPGIRPLLIEFFTKD</sequence>
<name>A0A9X0JK05_9PSED</name>
<dbReference type="EMBL" id="JRMB01000001">
    <property type="protein sequence ID" value="KGF65339.1"/>
    <property type="molecule type" value="Genomic_DNA"/>
</dbReference>
<evidence type="ECO:0000313" key="2">
    <source>
        <dbReference type="Proteomes" id="UP000029719"/>
    </source>
</evidence>
<evidence type="ECO:0000313" key="1">
    <source>
        <dbReference type="EMBL" id="KGF65339.1"/>
    </source>
</evidence>